<gene>
    <name evidence="3" type="ORF">GS18_0208585</name>
</gene>
<evidence type="ECO:0000313" key="3">
    <source>
        <dbReference type="EMBL" id="KEZ52880.1"/>
    </source>
</evidence>
<dbReference type="Gene3D" id="1.10.150.240">
    <property type="entry name" value="Putative phosphatase, domain 2"/>
    <property type="match status" value="1"/>
</dbReference>
<evidence type="ECO:0000256" key="2">
    <source>
        <dbReference type="ARBA" id="ARBA00022842"/>
    </source>
</evidence>
<dbReference type="InterPro" id="IPR023198">
    <property type="entry name" value="PGP-like_dom2"/>
</dbReference>
<evidence type="ECO:0000256" key="1">
    <source>
        <dbReference type="ARBA" id="ARBA00022801"/>
    </source>
</evidence>
<comment type="caution">
    <text evidence="3">The sequence shown here is derived from an EMBL/GenBank/DDBJ whole genome shotgun (WGS) entry which is preliminary data.</text>
</comment>
<dbReference type="SFLD" id="SFLDG01129">
    <property type="entry name" value="C1.5:_HAD__Beta-PGM__Phosphata"/>
    <property type="match status" value="1"/>
</dbReference>
<dbReference type="PANTHER" id="PTHR43434">
    <property type="entry name" value="PHOSPHOGLYCOLATE PHOSPHATASE"/>
    <property type="match status" value="1"/>
</dbReference>
<dbReference type="AlphaFoldDB" id="A0A084GZW8"/>
<dbReference type="InterPro" id="IPR036412">
    <property type="entry name" value="HAD-like_sf"/>
</dbReference>
<protein>
    <submittedName>
        <fullName evidence="3">MTA/SAH nucleosidase</fullName>
    </submittedName>
</protein>
<keyword evidence="1" id="KW-0378">Hydrolase</keyword>
<dbReference type="Pfam" id="PF00702">
    <property type="entry name" value="Hydrolase"/>
    <property type="match status" value="1"/>
</dbReference>
<dbReference type="Proteomes" id="UP000028549">
    <property type="component" value="Unassembled WGS sequence"/>
</dbReference>
<organism evidence="3 4">
    <name type="scientific">Metabacillus indicus</name>
    <name type="common">Bacillus indicus</name>
    <dbReference type="NCBI Taxonomy" id="246786"/>
    <lineage>
        <taxon>Bacteria</taxon>
        <taxon>Bacillati</taxon>
        <taxon>Bacillota</taxon>
        <taxon>Bacilli</taxon>
        <taxon>Bacillales</taxon>
        <taxon>Bacillaceae</taxon>
        <taxon>Metabacillus</taxon>
    </lineage>
</organism>
<dbReference type="GO" id="GO:0006281">
    <property type="term" value="P:DNA repair"/>
    <property type="evidence" value="ECO:0007669"/>
    <property type="project" value="TreeGrafter"/>
</dbReference>
<dbReference type="SFLD" id="SFLDS00003">
    <property type="entry name" value="Haloacid_Dehalogenase"/>
    <property type="match status" value="1"/>
</dbReference>
<proteinExistence type="predicted"/>
<dbReference type="EMBL" id="JNVC02000004">
    <property type="protein sequence ID" value="KEZ52880.1"/>
    <property type="molecule type" value="Genomic_DNA"/>
</dbReference>
<dbReference type="InterPro" id="IPR050155">
    <property type="entry name" value="HAD-like_hydrolase_sf"/>
</dbReference>
<dbReference type="Gene3D" id="3.40.50.1000">
    <property type="entry name" value="HAD superfamily/HAD-like"/>
    <property type="match status" value="1"/>
</dbReference>
<dbReference type="GO" id="GO:0008967">
    <property type="term" value="F:phosphoglycolate phosphatase activity"/>
    <property type="evidence" value="ECO:0007669"/>
    <property type="project" value="TreeGrafter"/>
</dbReference>
<dbReference type="SUPFAM" id="SSF56784">
    <property type="entry name" value="HAD-like"/>
    <property type="match status" value="1"/>
</dbReference>
<dbReference type="PANTHER" id="PTHR43434:SF1">
    <property type="entry name" value="PHOSPHOGLYCOLATE PHOSPHATASE"/>
    <property type="match status" value="1"/>
</dbReference>
<accession>A0A084GZW8</accession>
<name>A0A084GZW8_METID</name>
<dbReference type="RefSeq" id="WP_029565946.1">
    <property type="nucleotide sequence ID" value="NZ_JNVC02000004.1"/>
</dbReference>
<sequence length="221" mass="24978">MTAVIFDMDGTLFQTDLILDWALEETFVQLRELGKWENETPIALYRKIMGVPLPVVWETLLPNHPQEDRDFADGYFLDKLLVAIQTDQGALYPNAKELLEKLACSGFQLFIASNGLTRYLQTIVDHYGLAECITETFSIQQIDSQNKSDLVGSILLKYNLNAGAVVGDRLSDILAAKDNHLKAIGCRFDFSDREELAQADYVVDDLMEADPILNRLFVRNN</sequence>
<keyword evidence="4" id="KW-1185">Reference proteome</keyword>
<evidence type="ECO:0000313" key="4">
    <source>
        <dbReference type="Proteomes" id="UP000028549"/>
    </source>
</evidence>
<keyword evidence="2" id="KW-0460">Magnesium</keyword>
<reference evidence="3 4" key="1">
    <citation type="journal article" date="2005" name="Int. J. Syst. Evol. Microbiol.">
        <title>Bacillus cibi sp. nov., isolated from jeotgal, a traditional Korean fermented seafood.</title>
        <authorList>
            <person name="Yoon J.H."/>
            <person name="Lee C.H."/>
            <person name="Oh T.K."/>
        </authorList>
    </citation>
    <scope>NUCLEOTIDE SEQUENCE [LARGE SCALE GENOMIC DNA]</scope>
    <source>
        <strain evidence="3 4">DSM 16189</strain>
    </source>
</reference>
<dbReference type="OrthoDB" id="9792518at2"/>
<dbReference type="STRING" id="246786.GS18_0208585"/>
<dbReference type="InterPro" id="IPR023214">
    <property type="entry name" value="HAD_sf"/>
</dbReference>